<evidence type="ECO:0000256" key="9">
    <source>
        <dbReference type="ARBA" id="ARBA00023065"/>
    </source>
</evidence>
<accession>A0A926Z4V5</accession>
<evidence type="ECO:0000256" key="1">
    <source>
        <dbReference type="ARBA" id="ARBA00004417"/>
    </source>
</evidence>
<dbReference type="InterPro" id="IPR003439">
    <property type="entry name" value="ABC_transporter-like_ATP-bd"/>
</dbReference>
<dbReference type="Gene3D" id="3.40.190.10">
    <property type="entry name" value="Periplasmic binding protein-like II"/>
    <property type="match status" value="2"/>
</dbReference>
<keyword evidence="8" id="KW-1278">Translocase</keyword>
<name>A0A926Z4V5_9CYAN</name>
<evidence type="ECO:0000256" key="2">
    <source>
        <dbReference type="ARBA" id="ARBA00009440"/>
    </source>
</evidence>
<dbReference type="GO" id="GO:0005524">
    <property type="term" value="F:ATP binding"/>
    <property type="evidence" value="ECO:0007669"/>
    <property type="project" value="UniProtKB-KW"/>
</dbReference>
<reference evidence="12" key="2">
    <citation type="submission" date="2020-08" db="EMBL/GenBank/DDBJ databases">
        <authorList>
            <person name="Chen M."/>
            <person name="Teng W."/>
            <person name="Zhao L."/>
            <person name="Hu C."/>
            <person name="Zhou Y."/>
            <person name="Han B."/>
            <person name="Song L."/>
            <person name="Shu W."/>
        </authorList>
    </citation>
    <scope>NUCLEOTIDE SEQUENCE</scope>
    <source>
        <strain evidence="12">FACHB-1277</strain>
    </source>
</reference>
<comment type="caution">
    <text evidence="12">The sequence shown here is derived from an EMBL/GenBank/DDBJ whole genome shotgun (WGS) entry which is preliminary data.</text>
</comment>
<evidence type="ECO:0000256" key="8">
    <source>
        <dbReference type="ARBA" id="ARBA00022967"/>
    </source>
</evidence>
<sequence length="674" mass="75199">MSTTFLEIDHVSRVFKNDKGLPFVAIKDVYFEMKEGEFVSIIGHSGCGKSTVLNILSGLDRASEGGIVLEGREVREPGPDRMLVFQNHSLLPWLTVRQNIGLAVNRVMRQLPKQERNRIIQENIDLVGLSHAADKYPREISGGMKQRVGIARALAIKPKILLLDEPFGALDALTRGRLQEKLMQICDEHKISAVMITHDVDEALLLSDRVVMMTNGPEAKIGQVLTVDLPHPRKRLETVNHPNYYRLRGEVVNFLDRQKQIKLDRLKMKSNAVISMGSIEKTNLTIGYIPLTDCAPFVVAQEKGLFAKYGLDVTLSKETSWNDLAEGIREGRLDAAQMVTGLPLAITLGMGNKIPVPVVTSLTLSRNGNAITLSKKLQETGVHDLASLKTYIDSCQDAYNPALGMVHHASMHNFMLRHWLASGGIQPDQDVDVIVIPPPQMVSNLMANNIIGYCVGEPWNVRAVDSNVGFVVATDLDIWRGHPEKVLGVRKEWAEQYPHTHLALVKALLEAAQFCEPLENRDEIVLMLSQPQYLNLSPVYIRPGFAGPYRVNTMEAKYYKDFCQFGVGNMPSRKEQLWILTQMARWGLVNFPENHAEVIYNLLATDVYHQAAKELNIEVTEEDREAIALADGSTFDANDPIAALSAMPYSQFTEPVHFDSVKGFASKKVATARH</sequence>
<dbReference type="InterPro" id="IPR017871">
    <property type="entry name" value="ABC_transporter-like_CS"/>
</dbReference>
<evidence type="ECO:0000256" key="4">
    <source>
        <dbReference type="ARBA" id="ARBA00022475"/>
    </source>
</evidence>
<keyword evidence="3" id="KW-0813">Transport</keyword>
<keyword evidence="5" id="KW-0997">Cell inner membrane</keyword>
<dbReference type="InterPro" id="IPR003593">
    <property type="entry name" value="AAA+_ATPase"/>
</dbReference>
<evidence type="ECO:0000313" key="12">
    <source>
        <dbReference type="EMBL" id="MBD2149586.1"/>
    </source>
</evidence>
<evidence type="ECO:0000313" key="13">
    <source>
        <dbReference type="Proteomes" id="UP000631421"/>
    </source>
</evidence>
<protein>
    <submittedName>
        <fullName evidence="12">ABC transporter substrate-binding protein</fullName>
    </submittedName>
</protein>
<dbReference type="InterPro" id="IPR027417">
    <property type="entry name" value="P-loop_NTPase"/>
</dbReference>
<dbReference type="EMBL" id="JACJPY010000010">
    <property type="protein sequence ID" value="MBD2149586.1"/>
    <property type="molecule type" value="Genomic_DNA"/>
</dbReference>
<evidence type="ECO:0000256" key="3">
    <source>
        <dbReference type="ARBA" id="ARBA00022448"/>
    </source>
</evidence>
<dbReference type="GO" id="GO:0016887">
    <property type="term" value="F:ATP hydrolysis activity"/>
    <property type="evidence" value="ECO:0007669"/>
    <property type="project" value="InterPro"/>
</dbReference>
<dbReference type="Proteomes" id="UP000631421">
    <property type="component" value="Unassembled WGS sequence"/>
</dbReference>
<dbReference type="SMART" id="SM00382">
    <property type="entry name" value="AAA"/>
    <property type="match status" value="1"/>
</dbReference>
<gene>
    <name evidence="12" type="ORF">H6F44_05520</name>
</gene>
<dbReference type="PROSITE" id="PS50893">
    <property type="entry name" value="ABC_TRANSPORTER_2"/>
    <property type="match status" value="1"/>
</dbReference>
<keyword evidence="7" id="KW-0067">ATP-binding</keyword>
<keyword evidence="6" id="KW-0547">Nucleotide-binding</keyword>
<comment type="subcellular location">
    <subcellularLocation>
        <location evidence="1">Cell inner membrane</location>
        <topology evidence="1">Peripheral membrane protein</topology>
    </subcellularLocation>
</comment>
<dbReference type="NCBIfam" id="TIGR01184">
    <property type="entry name" value="ntrCD"/>
    <property type="match status" value="1"/>
</dbReference>
<evidence type="ECO:0000256" key="6">
    <source>
        <dbReference type="ARBA" id="ARBA00022741"/>
    </source>
</evidence>
<dbReference type="GO" id="GO:0005886">
    <property type="term" value="C:plasma membrane"/>
    <property type="evidence" value="ECO:0007669"/>
    <property type="project" value="UniProtKB-SubCell"/>
</dbReference>
<dbReference type="GO" id="GO:0015112">
    <property type="term" value="F:nitrate transmembrane transporter activity"/>
    <property type="evidence" value="ECO:0007669"/>
    <property type="project" value="InterPro"/>
</dbReference>
<dbReference type="CDD" id="cd13553">
    <property type="entry name" value="PBP2_NrtA_CpmA_like"/>
    <property type="match status" value="1"/>
</dbReference>
<dbReference type="PANTHER" id="PTHR42788">
    <property type="entry name" value="TAURINE IMPORT ATP-BINDING PROTEIN-RELATED"/>
    <property type="match status" value="1"/>
</dbReference>
<dbReference type="SUPFAM" id="SSF52540">
    <property type="entry name" value="P-loop containing nucleoside triphosphate hydrolases"/>
    <property type="match status" value="1"/>
</dbReference>
<dbReference type="InterPro" id="IPR044527">
    <property type="entry name" value="NrtA/CpmA_ABC-bd_dom"/>
</dbReference>
<keyword evidence="10" id="KW-0472">Membrane</keyword>
<dbReference type="PANTHER" id="PTHR42788:SF7">
    <property type="entry name" value="NITRATE ABC TRANSPORTER ATP-BINDING PROTEIN"/>
    <property type="match status" value="1"/>
</dbReference>
<feature type="domain" description="ABC transporter" evidence="11">
    <location>
        <begin position="6"/>
        <end position="240"/>
    </location>
</feature>
<dbReference type="Pfam" id="PF13379">
    <property type="entry name" value="NMT1_2"/>
    <property type="match status" value="1"/>
</dbReference>
<evidence type="ECO:0000259" key="11">
    <source>
        <dbReference type="PROSITE" id="PS50893"/>
    </source>
</evidence>
<keyword evidence="13" id="KW-1185">Reference proteome</keyword>
<keyword evidence="9" id="KW-0406">Ion transport</keyword>
<keyword evidence="4" id="KW-1003">Cell membrane</keyword>
<proteinExistence type="inferred from homology"/>
<comment type="similarity">
    <text evidence="2">Belongs to the ABC transporter superfamily. Nitrate/nitrite/cyanate uptake transporter (NitT) (TC 3.A.1.16) family.</text>
</comment>
<evidence type="ECO:0000256" key="10">
    <source>
        <dbReference type="ARBA" id="ARBA00023136"/>
    </source>
</evidence>
<dbReference type="Gene3D" id="3.40.50.300">
    <property type="entry name" value="P-loop containing nucleotide triphosphate hydrolases"/>
    <property type="match status" value="1"/>
</dbReference>
<evidence type="ECO:0000256" key="7">
    <source>
        <dbReference type="ARBA" id="ARBA00022840"/>
    </source>
</evidence>
<organism evidence="12 13">
    <name type="scientific">Pseudanabaena cinerea FACHB-1277</name>
    <dbReference type="NCBI Taxonomy" id="2949581"/>
    <lineage>
        <taxon>Bacteria</taxon>
        <taxon>Bacillati</taxon>
        <taxon>Cyanobacteriota</taxon>
        <taxon>Cyanophyceae</taxon>
        <taxon>Pseudanabaenales</taxon>
        <taxon>Pseudanabaenaceae</taxon>
        <taxon>Pseudanabaena</taxon>
        <taxon>Pseudanabaena cinerea</taxon>
    </lineage>
</organism>
<dbReference type="Pfam" id="PF00005">
    <property type="entry name" value="ABC_tran"/>
    <property type="match status" value="1"/>
</dbReference>
<dbReference type="AlphaFoldDB" id="A0A926Z4V5"/>
<dbReference type="InterPro" id="IPR005890">
    <property type="entry name" value="NO3_transporter_ATP-bd-like"/>
</dbReference>
<dbReference type="CDD" id="cd03293">
    <property type="entry name" value="ABC_NrtD_SsuB_transporters"/>
    <property type="match status" value="1"/>
</dbReference>
<dbReference type="GO" id="GO:0006811">
    <property type="term" value="P:monoatomic ion transport"/>
    <property type="evidence" value="ECO:0007669"/>
    <property type="project" value="UniProtKB-KW"/>
</dbReference>
<dbReference type="RefSeq" id="WP_190349956.1">
    <property type="nucleotide sequence ID" value="NZ_JACJPY010000010.1"/>
</dbReference>
<evidence type="ECO:0000256" key="5">
    <source>
        <dbReference type="ARBA" id="ARBA00022519"/>
    </source>
</evidence>
<reference evidence="12" key="1">
    <citation type="journal article" date="2015" name="ISME J.">
        <title>Draft Genome Sequence of Streptomyces incarnatus NRRL8089, which Produces the Nucleoside Antibiotic Sinefungin.</title>
        <authorList>
            <person name="Oshima K."/>
            <person name="Hattori M."/>
            <person name="Shimizu H."/>
            <person name="Fukuda K."/>
            <person name="Nemoto M."/>
            <person name="Inagaki K."/>
            <person name="Tamura T."/>
        </authorList>
    </citation>
    <scope>NUCLEOTIDE SEQUENCE</scope>
    <source>
        <strain evidence="12">FACHB-1277</strain>
    </source>
</reference>
<dbReference type="SUPFAM" id="SSF53850">
    <property type="entry name" value="Periplasmic binding protein-like II"/>
    <property type="match status" value="1"/>
</dbReference>
<dbReference type="InterPro" id="IPR050166">
    <property type="entry name" value="ABC_transporter_ATP-bind"/>
</dbReference>
<dbReference type="PROSITE" id="PS00211">
    <property type="entry name" value="ABC_TRANSPORTER_1"/>
    <property type="match status" value="1"/>
</dbReference>